<evidence type="ECO:0000313" key="1">
    <source>
        <dbReference type="EMBL" id="KAI3357236.1"/>
    </source>
</evidence>
<name>A0ACB8VNP5_9TELE</name>
<dbReference type="EMBL" id="CM041549">
    <property type="protein sequence ID" value="KAI3357236.1"/>
    <property type="molecule type" value="Genomic_DNA"/>
</dbReference>
<organism evidence="1 2">
    <name type="scientific">Scortum barcoo</name>
    <name type="common">barcoo grunter</name>
    <dbReference type="NCBI Taxonomy" id="214431"/>
    <lineage>
        <taxon>Eukaryota</taxon>
        <taxon>Metazoa</taxon>
        <taxon>Chordata</taxon>
        <taxon>Craniata</taxon>
        <taxon>Vertebrata</taxon>
        <taxon>Euteleostomi</taxon>
        <taxon>Actinopterygii</taxon>
        <taxon>Neopterygii</taxon>
        <taxon>Teleostei</taxon>
        <taxon>Neoteleostei</taxon>
        <taxon>Acanthomorphata</taxon>
        <taxon>Eupercaria</taxon>
        <taxon>Centrarchiformes</taxon>
        <taxon>Terapontoidei</taxon>
        <taxon>Terapontidae</taxon>
        <taxon>Scortum</taxon>
    </lineage>
</organism>
<protein>
    <submittedName>
        <fullName evidence="1">Uncharacterized protein</fullName>
    </submittedName>
</protein>
<reference evidence="1" key="1">
    <citation type="submission" date="2022-04" db="EMBL/GenBank/DDBJ databases">
        <title>Jade perch genome.</title>
        <authorList>
            <person name="Chao B."/>
        </authorList>
    </citation>
    <scope>NUCLEOTIDE SEQUENCE</scope>
    <source>
        <strain evidence="1">CB-2022</strain>
    </source>
</reference>
<proteinExistence type="predicted"/>
<dbReference type="Proteomes" id="UP000831701">
    <property type="component" value="Chromosome 19"/>
</dbReference>
<accession>A0ACB8VNP5</accession>
<comment type="caution">
    <text evidence="1">The sequence shown here is derived from an EMBL/GenBank/DDBJ whole genome shotgun (WGS) entry which is preliminary data.</text>
</comment>
<sequence>MGVAEVDPSAPKDLRTGLPETSTVTDLRFLVQMDKLRGYRHIIYPVSSTAEGFKRSKSPTFTAGLPRGSASAAGFQRGFSSAAGCLKSPTSASTAGLPRGPASAAGPLKGFWPCHQPPKVSHLCRRLPDRFRSPTFTAGLPRGSASAAGFQRGFSSAAGCLKSPTSASTAGLPRGPASAAGPLKGFWPCHQPPKVSHLCRRLPDRFRVSLIPWLCFRSLVDYAGTETGRWTQMQDNSRCNVGHSSPDFTVHKPWVQLEVHCLAPGPDGIPGRALKVCADQLADVFADIFNVSLLQSVVPTCFKETIIVPVPKKTKILSLNDDRPVALTSTIIIMKCFERSAFNTIVPSKLVTKLRDLGLNSALCDWILNFLTGRPQAVRMGSTTSSTLTLNTGAPQGCRSVQSMEALPGDVEEAVGGQQPSSRTATSAFVQGGTGGALPEPCKMTSSRPQMCMCLHHEGGMRTPRLANSPLAPCPVLFTDESRFTLSTCDRRDRVWRRRGERSAACNILQHDRFGSESVMVWGGISLRGRTALHVHVLARGSLTAIRYRDEILRPLVRPYAGAVGPGFLLMQDNARPHVAGVCQQFLQDEGIDAMDWPTRSPDLNPIEHIWDIMSRSIHQRHVAPQTVQELADALVQVWEEILQETICHLIRSMPRRCRGREVIQARGGQATHTTEPHFDLF</sequence>
<gene>
    <name evidence="1" type="ORF">L3Q82_015468</name>
</gene>
<evidence type="ECO:0000313" key="2">
    <source>
        <dbReference type="Proteomes" id="UP000831701"/>
    </source>
</evidence>
<keyword evidence="2" id="KW-1185">Reference proteome</keyword>